<comment type="caution">
    <text evidence="1">The sequence shown here is derived from an EMBL/GenBank/DDBJ whole genome shotgun (WGS) entry which is preliminary data.</text>
</comment>
<sequence length="133" mass="15774">MRKGLLVLLVCLVSLGFGLTEPRLEEIKTYDDFESFYADWEKYRALSNYCYIEQSINQDQLDDTKDYTQLLSLMYQTELTTEYSFAYKTKNGDIYAFTFSNMPSINKKNFYAEDQEEYNKAKAAYEELIKEEK</sequence>
<keyword evidence="2" id="KW-1185">Reference proteome</keyword>
<gene>
    <name evidence="1" type="ORF">NO2_0725</name>
</gene>
<evidence type="ECO:0000313" key="1">
    <source>
        <dbReference type="EMBL" id="GBR76118.1"/>
    </source>
</evidence>
<protein>
    <submittedName>
        <fullName evidence="1">Uncharacterized protein</fullName>
    </submittedName>
</protein>
<accession>A0A388TH30</accession>
<dbReference type="Proteomes" id="UP000275925">
    <property type="component" value="Unassembled WGS sequence"/>
</dbReference>
<name>A0A388TH30_9BACT</name>
<reference evidence="1 2" key="1">
    <citation type="journal article" date="2019" name="ISME J.">
        <title>Genome analyses of uncultured TG2/ZB3 bacteria in 'Margulisbacteria' specifically attached to ectosymbiotic spirochetes of protists in the termite gut.</title>
        <authorList>
            <person name="Utami Y.D."/>
            <person name="Kuwahara H."/>
            <person name="Igai K."/>
            <person name="Murakami T."/>
            <person name="Sugaya K."/>
            <person name="Morikawa T."/>
            <person name="Nagura Y."/>
            <person name="Yuki M."/>
            <person name="Deevong P."/>
            <person name="Inoue T."/>
            <person name="Kihara K."/>
            <person name="Lo N."/>
            <person name="Yamada A."/>
            <person name="Ohkuma M."/>
            <person name="Hongoh Y."/>
        </authorList>
    </citation>
    <scope>NUCLEOTIDE SEQUENCE [LARGE SCALE GENOMIC DNA]</scope>
    <source>
        <strain evidence="1">NkOx7-02</strain>
    </source>
</reference>
<organism evidence="1 2">
    <name type="scientific">Candidatus Termititenax persephonae</name>
    <dbReference type="NCBI Taxonomy" id="2218525"/>
    <lineage>
        <taxon>Bacteria</taxon>
        <taxon>Bacillati</taxon>
        <taxon>Candidatus Margulisiibacteriota</taxon>
        <taxon>Candidatus Termititenacia</taxon>
        <taxon>Candidatus Termititenacales</taxon>
        <taxon>Candidatus Termititenacaceae</taxon>
        <taxon>Candidatus Termititenax</taxon>
    </lineage>
</organism>
<dbReference type="AlphaFoldDB" id="A0A388TH30"/>
<evidence type="ECO:0000313" key="2">
    <source>
        <dbReference type="Proteomes" id="UP000275925"/>
    </source>
</evidence>
<dbReference type="EMBL" id="BGZO01000016">
    <property type="protein sequence ID" value="GBR76118.1"/>
    <property type="molecule type" value="Genomic_DNA"/>
</dbReference>
<proteinExistence type="predicted"/>